<organism evidence="2 3">
    <name type="scientific">Mojavia pulchra JT2-VF2</name>
    <dbReference type="NCBI Taxonomy" id="287848"/>
    <lineage>
        <taxon>Bacteria</taxon>
        <taxon>Bacillati</taxon>
        <taxon>Cyanobacteriota</taxon>
        <taxon>Cyanophyceae</taxon>
        <taxon>Nostocales</taxon>
        <taxon>Nostocaceae</taxon>
    </lineage>
</organism>
<protein>
    <submittedName>
        <fullName evidence="2">ATP-binding protein</fullName>
    </submittedName>
</protein>
<sequence>MKRKQFELYRSSGTANNITVGVLASIGLICGAKSFTGTQISLVEYCFIPETLTSPDNRAKYCTQDLRYIMPESEFYAEAYAPANPSFQRDNFLPTKATRLRIIPPSNPNKPLWGLASVVTTGGAFALSKAREWRLMQLLPEVRNELKANWLISKLREGLRLHKESYTAQLDYEFHQWTENRRARAAQLSQMTPQELAIFQEQVRLKAEAEARAQLQQATGQPAGALPGQSMQDVARGDDKVTGGQQQALQHNSGESLHPSESLALNTLQALAKADSSTALVAAPGSGKSVTLNYLIEKILADCPSADIWVISAKNDSFCGLREKERVIVFDGENPDLAKDVIDNFYQSYKLRKQLPEQRRESLPPLILILDDWLVIADSLSKLYSDWNYGSKLLDVLLIGREFNTKFIASLQSFNLAALGIEKMDAQTRMCLNLLLLGNKYIKNSREQESYGVLELILNRGDIIPGKQSRELIKSKYLEVKAVSYQNFRPVMIASVGGFVVALMPNLSNQAKSISDAHEYLDRVYELEFNLNAAHPNHTKPLSEVARKIYEYFQNVKNKTPKTLRDLKKADRLSGYSDQELMNGLSELVESEKINYDGNDSYSLPDW</sequence>
<dbReference type="InterPro" id="IPR027417">
    <property type="entry name" value="P-loop_NTPase"/>
</dbReference>
<feature type="region of interest" description="Disordered" evidence="1">
    <location>
        <begin position="214"/>
        <end position="260"/>
    </location>
</feature>
<dbReference type="Proteomes" id="UP000715781">
    <property type="component" value="Unassembled WGS sequence"/>
</dbReference>
<dbReference type="Gene3D" id="3.40.50.300">
    <property type="entry name" value="P-loop containing nucleotide triphosphate hydrolases"/>
    <property type="match status" value="1"/>
</dbReference>
<comment type="caution">
    <text evidence="2">The sequence shown here is derived from an EMBL/GenBank/DDBJ whole genome shotgun (WGS) entry which is preliminary data.</text>
</comment>
<evidence type="ECO:0000256" key="1">
    <source>
        <dbReference type="SAM" id="MobiDB-lite"/>
    </source>
</evidence>
<evidence type="ECO:0000313" key="3">
    <source>
        <dbReference type="Proteomes" id="UP000715781"/>
    </source>
</evidence>
<reference evidence="2" key="1">
    <citation type="submission" date="2021-05" db="EMBL/GenBank/DDBJ databases">
        <authorList>
            <person name="Pietrasiak N."/>
            <person name="Ward R."/>
            <person name="Stajich J.E."/>
            <person name="Kurbessoian T."/>
        </authorList>
    </citation>
    <scope>NUCLEOTIDE SEQUENCE</scope>
    <source>
        <strain evidence="2">JT2-VF2</strain>
    </source>
</reference>
<dbReference type="EMBL" id="JAHHHN010000028">
    <property type="protein sequence ID" value="MBW4564954.1"/>
    <property type="molecule type" value="Genomic_DNA"/>
</dbReference>
<feature type="compositionally biased region" description="Polar residues" evidence="1">
    <location>
        <begin position="243"/>
        <end position="255"/>
    </location>
</feature>
<keyword evidence="2" id="KW-0067">ATP-binding</keyword>
<name>A0A951Q2X1_9NOST</name>
<dbReference type="AlphaFoldDB" id="A0A951Q2X1"/>
<dbReference type="SUPFAM" id="SSF52540">
    <property type="entry name" value="P-loop containing nucleoside triphosphate hydrolases"/>
    <property type="match status" value="1"/>
</dbReference>
<evidence type="ECO:0000313" key="2">
    <source>
        <dbReference type="EMBL" id="MBW4564954.1"/>
    </source>
</evidence>
<dbReference type="GO" id="GO:0005524">
    <property type="term" value="F:ATP binding"/>
    <property type="evidence" value="ECO:0007669"/>
    <property type="project" value="UniProtKB-KW"/>
</dbReference>
<proteinExistence type="predicted"/>
<accession>A0A951Q2X1</accession>
<keyword evidence="2" id="KW-0547">Nucleotide-binding</keyword>
<gene>
    <name evidence="2" type="ORF">KME32_28370</name>
</gene>
<reference evidence="2" key="2">
    <citation type="journal article" date="2022" name="Microbiol. Resour. Announc.">
        <title>Metagenome Sequencing to Explore Phylogenomics of Terrestrial Cyanobacteria.</title>
        <authorList>
            <person name="Ward R.D."/>
            <person name="Stajich J.E."/>
            <person name="Johansen J.R."/>
            <person name="Huntemann M."/>
            <person name="Clum A."/>
            <person name="Foster B."/>
            <person name="Foster B."/>
            <person name="Roux S."/>
            <person name="Palaniappan K."/>
            <person name="Varghese N."/>
            <person name="Mukherjee S."/>
            <person name="Reddy T.B.K."/>
            <person name="Daum C."/>
            <person name="Copeland A."/>
            <person name="Chen I.A."/>
            <person name="Ivanova N.N."/>
            <person name="Kyrpides N.C."/>
            <person name="Shapiro N."/>
            <person name="Eloe-Fadrosh E.A."/>
            <person name="Pietrasiak N."/>
        </authorList>
    </citation>
    <scope>NUCLEOTIDE SEQUENCE</scope>
    <source>
        <strain evidence="2">JT2-VF2</strain>
    </source>
</reference>